<dbReference type="GO" id="GO:0005737">
    <property type="term" value="C:cytoplasm"/>
    <property type="evidence" value="ECO:0007669"/>
    <property type="project" value="TreeGrafter"/>
</dbReference>
<organism evidence="2 3">
    <name type="scientific">Dictyostelium firmibasis</name>
    <dbReference type="NCBI Taxonomy" id="79012"/>
    <lineage>
        <taxon>Eukaryota</taxon>
        <taxon>Amoebozoa</taxon>
        <taxon>Evosea</taxon>
        <taxon>Eumycetozoa</taxon>
        <taxon>Dictyostelia</taxon>
        <taxon>Dictyosteliales</taxon>
        <taxon>Dictyosteliaceae</taxon>
        <taxon>Dictyostelium</taxon>
    </lineage>
</organism>
<dbReference type="InterPro" id="IPR036691">
    <property type="entry name" value="Endo/exonu/phosph_ase_sf"/>
</dbReference>
<dbReference type="EMBL" id="JAVFKY010000006">
    <property type="protein sequence ID" value="KAK5575139.1"/>
    <property type="molecule type" value="Genomic_DNA"/>
</dbReference>
<feature type="compositionally biased region" description="Low complexity" evidence="1">
    <location>
        <begin position="215"/>
        <end position="234"/>
    </location>
</feature>
<proteinExistence type="predicted"/>
<feature type="compositionally biased region" description="Low complexity" evidence="1">
    <location>
        <begin position="246"/>
        <end position="255"/>
    </location>
</feature>
<dbReference type="AlphaFoldDB" id="A0AAN7TLU6"/>
<sequence>MNKNQNDWKVELRKATRSSLISITNETDFQLQRISCKLQQGMLRLIPPEIIPPKSSIEFGSESNAFMTGTKGSVIYIVLPPSVAPINVGSIQSLTHLQSLKLWDPLVYIVIEWSTPYWSQHNCNIQVQPQQNSSLLNVRSNLSQREINKQIHSEVLMFIHNNDSNGDIQFKVYKNSLSSSGNSNLNNSNNSIGGGGSSNGSSPSMSPQFTSISKTNSPQINTSSNNINNNNNNSKPIFSIVDNDYTSSQSSSTSSIPVVAGTNSGNSTNISSPSPSPSPSTSSNSSFSSSLPSFFSNNFPLPWSNDGFGVDGSWKANVKRGSRGQFITIRNNTTKHLIRRNQTSLSSGRWCEPPPEGIPPNSVVEFGSVSSGFTTGTDGVVHYHSQGSKSDFRFQFNNPLMGKSSFTYHCPNGFNVEEKYTDGNISSVYFTINEGDSPTAKQQQFDSPLPTPPIKTDPKQVFINDDSVRIFSFNVGSINVKECGKDLINMNNNNGGNSNNKQDQNKEKDNQMLNNSNLINKRIEQISKNLINFSEKYDIILLQEVFLDSSKDILVKNLKIYYPYIIDRCGENSGLFFASRFPPLWNEFRQFNNGIGSDVKYSKGVQGVKLDISTIRENTYLYVFNANLQANPDNSIAWQMVNGDDKQRKAATVRTLQLQSIRDFISTELAMQSSSIANSALLMVGDFNLNAEVEQVISDNEGNSITLSQIIPELAKKINNKEITVTFSYQLLEHLNDLNIPMRYLGILRSQLQNNRMKSLVLTEMITYIIKKDIIEHLTQRHNQHQSNINEDEQIYREVVLDTFNLIFHYTRKDCIQFWRHHLRKRLRSEFSSSLSEIEQQDWVDLRTHVINLQLFTSLKYSLEITFNPKAVFQIMKGSRINTKEIIPIPLIQLEQIEEIILPPLTSYWGSDSNTDINYFTNIDHLKEQQKKQAQQQQQQQQQQAQQQPNNTNIINTIESSQIQQNNNIQIYLKPTDEYSNMLKILGNPVDLFRESNPFSPGYTIHQALNQRVEKSSLKERVDYILNFKLSPNFGDHEGRNQLLKLECTETNIVPMGATPQTRLSNHFALECILHIKKK</sequence>
<name>A0AAN7TLU6_9MYCE</name>
<feature type="compositionally biased region" description="Polar residues" evidence="1">
    <location>
        <begin position="203"/>
        <end position="214"/>
    </location>
</feature>
<dbReference type="PANTHER" id="PTHR16320:SF19">
    <property type="entry name" value="ENDONUCLEASE_EXONUCLEASE_PHOSPHATASE DOMAIN-CONTAINING PROTEIN"/>
    <property type="match status" value="1"/>
</dbReference>
<dbReference type="Proteomes" id="UP001344447">
    <property type="component" value="Unassembled WGS sequence"/>
</dbReference>
<reference evidence="2 3" key="1">
    <citation type="submission" date="2023-11" db="EMBL/GenBank/DDBJ databases">
        <title>Dfirmibasis_genome.</title>
        <authorList>
            <person name="Edelbroek B."/>
            <person name="Kjellin J."/>
            <person name="Jerlstrom-Hultqvist J."/>
            <person name="Soderbom F."/>
        </authorList>
    </citation>
    <scope>NUCLEOTIDE SEQUENCE [LARGE SCALE GENOMIC DNA]</scope>
    <source>
        <strain evidence="2 3">TNS-C-14</strain>
    </source>
</reference>
<dbReference type="Gene3D" id="2.60.270.50">
    <property type="match status" value="2"/>
</dbReference>
<evidence type="ECO:0000256" key="1">
    <source>
        <dbReference type="SAM" id="MobiDB-lite"/>
    </source>
</evidence>
<accession>A0AAN7TLU6</accession>
<gene>
    <name evidence="2" type="ORF">RB653_010395</name>
</gene>
<feature type="compositionally biased region" description="Low complexity" evidence="1">
    <location>
        <begin position="263"/>
        <end position="287"/>
    </location>
</feature>
<feature type="region of interest" description="Disordered" evidence="1">
    <location>
        <begin position="184"/>
        <end position="287"/>
    </location>
</feature>
<comment type="caution">
    <text evidence="2">The sequence shown here is derived from an EMBL/GenBank/DDBJ whole genome shotgun (WGS) entry which is preliminary data.</text>
</comment>
<dbReference type="SUPFAM" id="SSF56219">
    <property type="entry name" value="DNase I-like"/>
    <property type="match status" value="1"/>
</dbReference>
<protein>
    <recommendedName>
        <fullName evidence="4">Endonuclease/exonuclease/phosphatase domain-containing protein</fullName>
    </recommendedName>
</protein>
<evidence type="ECO:0000313" key="2">
    <source>
        <dbReference type="EMBL" id="KAK5575139.1"/>
    </source>
</evidence>
<dbReference type="FunFam" id="3.60.10.10:FF:000276">
    <property type="entry name" value="Uncharacterized protein DDB_G0272682"/>
    <property type="match status" value="1"/>
</dbReference>
<evidence type="ECO:0008006" key="4">
    <source>
        <dbReference type="Google" id="ProtNLM"/>
    </source>
</evidence>
<dbReference type="Gene3D" id="3.60.10.10">
    <property type="entry name" value="Endonuclease/exonuclease/phosphatase"/>
    <property type="match status" value="1"/>
</dbReference>
<dbReference type="GO" id="GO:0004767">
    <property type="term" value="F:sphingomyelin phosphodiesterase activity"/>
    <property type="evidence" value="ECO:0007669"/>
    <property type="project" value="InterPro"/>
</dbReference>
<evidence type="ECO:0000313" key="3">
    <source>
        <dbReference type="Proteomes" id="UP001344447"/>
    </source>
</evidence>
<dbReference type="InterPro" id="IPR038772">
    <property type="entry name" value="Sph/SMPD2-like"/>
</dbReference>
<dbReference type="PANTHER" id="PTHR16320">
    <property type="entry name" value="SPHINGOMYELINASE FAMILY MEMBER"/>
    <property type="match status" value="1"/>
</dbReference>
<keyword evidence="3" id="KW-1185">Reference proteome</keyword>